<comment type="caution">
    <text evidence="1">The sequence shown here is derived from an EMBL/GenBank/DDBJ whole genome shotgun (WGS) entry which is preliminary data.</text>
</comment>
<protein>
    <submittedName>
        <fullName evidence="1">Uncharacterized protein</fullName>
    </submittedName>
</protein>
<accession>A0AAP0E5V4</accession>
<dbReference type="AlphaFoldDB" id="A0AAP0E5V4"/>
<organism evidence="1 2">
    <name type="scientific">Stephania yunnanensis</name>
    <dbReference type="NCBI Taxonomy" id="152371"/>
    <lineage>
        <taxon>Eukaryota</taxon>
        <taxon>Viridiplantae</taxon>
        <taxon>Streptophyta</taxon>
        <taxon>Embryophyta</taxon>
        <taxon>Tracheophyta</taxon>
        <taxon>Spermatophyta</taxon>
        <taxon>Magnoliopsida</taxon>
        <taxon>Ranunculales</taxon>
        <taxon>Menispermaceae</taxon>
        <taxon>Menispermoideae</taxon>
        <taxon>Cissampelideae</taxon>
        <taxon>Stephania</taxon>
    </lineage>
</organism>
<keyword evidence="2" id="KW-1185">Reference proteome</keyword>
<evidence type="ECO:0000313" key="2">
    <source>
        <dbReference type="Proteomes" id="UP001420932"/>
    </source>
</evidence>
<dbReference type="EMBL" id="JBBNAF010000013">
    <property type="protein sequence ID" value="KAK9087295.1"/>
    <property type="molecule type" value="Genomic_DNA"/>
</dbReference>
<dbReference type="Proteomes" id="UP001420932">
    <property type="component" value="Unassembled WGS sequence"/>
</dbReference>
<reference evidence="1 2" key="1">
    <citation type="submission" date="2024-01" db="EMBL/GenBank/DDBJ databases">
        <title>Genome assemblies of Stephania.</title>
        <authorList>
            <person name="Yang L."/>
        </authorList>
    </citation>
    <scope>NUCLEOTIDE SEQUENCE [LARGE SCALE GENOMIC DNA]</scope>
    <source>
        <strain evidence="1">YNDBR</strain>
        <tissue evidence="1">Leaf</tissue>
    </source>
</reference>
<name>A0AAP0E5V4_9MAGN</name>
<proteinExistence type="predicted"/>
<sequence>MLLGTPFLRKIQPFSVSEIGISTTIQGKSIQFPFSQPQTTSHIDLIIHQIEYKTIHIGYLKNEILLLKTDQILQSPVFKSKLQSFQANLEQQCCSDIPNAFWSRKQHIVRLPYIPEFHESKIPTKANPSQMDSRLR</sequence>
<gene>
    <name evidence="1" type="ORF">Syun_029689</name>
</gene>
<evidence type="ECO:0000313" key="1">
    <source>
        <dbReference type="EMBL" id="KAK9087295.1"/>
    </source>
</evidence>